<protein>
    <recommendedName>
        <fullName evidence="4">Chitinase</fullName>
    </recommendedName>
</protein>
<dbReference type="InterPro" id="IPR011460">
    <property type="entry name" value="Lcl_C"/>
</dbReference>
<dbReference type="PROSITE" id="PS51257">
    <property type="entry name" value="PROKAR_LIPOPROTEIN"/>
    <property type="match status" value="1"/>
</dbReference>
<organism evidence="3">
    <name type="scientific">hydrothermal vent metagenome</name>
    <dbReference type="NCBI Taxonomy" id="652676"/>
    <lineage>
        <taxon>unclassified sequences</taxon>
        <taxon>metagenomes</taxon>
        <taxon>ecological metagenomes</taxon>
    </lineage>
</organism>
<sequence length="831" mass="92998">MLNRYIKWFSIGAIFISLVGCGDGVCCSDNPTPIIKSRAYFIDSPVKGLDYKCDGREFKSDERGLIECLDTNVSFFIGNLKIGELNSFTNNSNIYPQDLVGVSRDNFSDENLIKVVRFLQSLDDDGNIEAYINIVDEFDISQNLLDMNISEIELLLNSIDKVLVDENSAIRHLKGSMNITLDDDIVIEDINRTEDNISEPIIEDINQTEDNISKPTPPINNIVAEAGDNIDGFNDINITLDASNSIGDNIVEYIWSENGNEIGKGINLSYRFNIGVHNILLTIRDNLNNSSSDNLIVNISKRGTPAPPPTADTTAPIVIINGDDNITIEVGSNYIDRGATATDNIDGVVDVETTSTLDTSILGDYIIRYSATDSKGNIGYASRLVRVIDTTAPILRLNGSNPVIVERESEYIDSGAFMENEREDNLTIETNSSLDIDNIGSYNIEYFVVDSSGNRASITRRVIVEDTIAPTITLNGETVVTIEIGDEYIEENATAIDGKDSNISITIDSSLDTSLIGSYTINYTAIDKALNSSSISRVVEVVAIRDGYRVKKTNQTISYDENGTIINDSSLKDDGFYQKGIDNNYHRDNKIKIVIDNITGLIWQDNENVEKDWNEASLYCDNLTLGDYNDWRLPTRVELNSIVDYGRDGIAIDSKFQNISAYNYWSSTNLANDNNSLWVINFQDGYQYHYTKGYTLNVRCVRGESNIKESNLSNNNGIISDSTTKLDWQDKYDNSIIKTASWQNAINYCEELNINNKSDWRLPNINELTSIMNENLSNPAIGSEFNMKSSNEFWSSSTYSQTDGWYIDFLDGHQYMTTKMSELYVRCVRDN</sequence>
<dbReference type="PANTHER" id="PTHR35812:SF1">
    <property type="entry name" value="LIPOPROTEIN"/>
    <property type="match status" value="1"/>
</dbReference>
<name>A0A1W1EK24_9ZZZZ</name>
<feature type="domain" description="Pesticidal crystal protein Cry22Aa Ig-like" evidence="2">
    <location>
        <begin position="320"/>
        <end position="387"/>
    </location>
</feature>
<dbReference type="InterPro" id="IPR032179">
    <property type="entry name" value="Cry22Aa_Ig-like"/>
</dbReference>
<evidence type="ECO:0000313" key="3">
    <source>
        <dbReference type="EMBL" id="SHO81215.1"/>
    </source>
</evidence>
<dbReference type="Pfam" id="PF16403">
    <property type="entry name" value="Bact_surface_Ig-like"/>
    <property type="match status" value="3"/>
</dbReference>
<evidence type="ECO:0000259" key="1">
    <source>
        <dbReference type="Pfam" id="PF07603"/>
    </source>
</evidence>
<dbReference type="AlphaFoldDB" id="A0A1W1EK24"/>
<accession>A0A1W1EK24</accession>
<gene>
    <name evidence="3" type="ORF">MNB_SV-15-748</name>
</gene>
<evidence type="ECO:0008006" key="4">
    <source>
        <dbReference type="Google" id="ProtNLM"/>
    </source>
</evidence>
<dbReference type="PANTHER" id="PTHR35812">
    <property type="entry name" value="LIPOPROTEIN"/>
    <property type="match status" value="1"/>
</dbReference>
<dbReference type="EMBL" id="FRYL01000032">
    <property type="protein sequence ID" value="SHO81215.1"/>
    <property type="molecule type" value="Genomic_DNA"/>
</dbReference>
<dbReference type="InterPro" id="IPR013783">
    <property type="entry name" value="Ig-like_fold"/>
</dbReference>
<feature type="domain" description="Pesticidal crystal protein Cry22Aa Ig-like" evidence="2">
    <location>
        <begin position="396"/>
        <end position="464"/>
    </location>
</feature>
<feature type="domain" description="Lcl C-terminal" evidence="1">
    <location>
        <begin position="593"/>
        <end position="702"/>
    </location>
</feature>
<feature type="domain" description="Lcl C-terminal" evidence="1">
    <location>
        <begin position="717"/>
        <end position="829"/>
    </location>
</feature>
<dbReference type="Gene3D" id="2.60.40.10">
    <property type="entry name" value="Immunoglobulins"/>
    <property type="match status" value="3"/>
</dbReference>
<evidence type="ECO:0000259" key="2">
    <source>
        <dbReference type="Pfam" id="PF16403"/>
    </source>
</evidence>
<feature type="domain" description="Pesticidal crystal protein Cry22Aa Ig-like" evidence="2">
    <location>
        <begin position="472"/>
        <end position="541"/>
    </location>
</feature>
<dbReference type="Pfam" id="PF07603">
    <property type="entry name" value="Lcl_C"/>
    <property type="match status" value="2"/>
</dbReference>
<proteinExistence type="predicted"/>
<reference evidence="3" key="1">
    <citation type="submission" date="2016-10" db="EMBL/GenBank/DDBJ databases">
        <authorList>
            <person name="de Groot N.N."/>
        </authorList>
    </citation>
    <scope>NUCLEOTIDE SEQUENCE</scope>
</reference>